<feature type="region of interest" description="Disordered" evidence="1">
    <location>
        <begin position="517"/>
        <end position="541"/>
    </location>
</feature>
<evidence type="ECO:0000259" key="2">
    <source>
        <dbReference type="PROSITE" id="PS50003"/>
    </source>
</evidence>
<protein>
    <submittedName>
        <fullName evidence="3">Pleckstrin homology domain containing A7</fullName>
    </submittedName>
</protein>
<dbReference type="InterPro" id="IPR040392">
    <property type="entry name" value="PKHA4-7_PH"/>
</dbReference>
<dbReference type="PANTHER" id="PTHR12752:SF4">
    <property type="entry name" value="PLECKSTRIN HOMOLOGY DOMAIN-CONTAINING FAMILY A MEMBER 7"/>
    <property type="match status" value="1"/>
</dbReference>
<evidence type="ECO:0000313" key="3">
    <source>
        <dbReference type="Ensembl" id="ENSLLEP00000038473.1"/>
    </source>
</evidence>
<feature type="compositionally biased region" description="Low complexity" evidence="1">
    <location>
        <begin position="166"/>
        <end position="176"/>
    </location>
</feature>
<feature type="compositionally biased region" description="Basic and acidic residues" evidence="1">
    <location>
        <begin position="519"/>
        <end position="528"/>
    </location>
</feature>
<dbReference type="PROSITE" id="PS50003">
    <property type="entry name" value="PH_DOMAIN"/>
    <property type="match status" value="1"/>
</dbReference>
<dbReference type="GO" id="GO:0046930">
    <property type="term" value="C:pore complex"/>
    <property type="evidence" value="ECO:0007669"/>
    <property type="project" value="TreeGrafter"/>
</dbReference>
<feature type="domain" description="PH" evidence="2">
    <location>
        <begin position="196"/>
        <end position="307"/>
    </location>
</feature>
<feature type="region of interest" description="Disordered" evidence="1">
    <location>
        <begin position="562"/>
        <end position="586"/>
    </location>
</feature>
<feature type="region of interest" description="Disordered" evidence="1">
    <location>
        <begin position="668"/>
        <end position="700"/>
    </location>
</feature>
<dbReference type="InterPro" id="IPR001849">
    <property type="entry name" value="PH_domain"/>
</dbReference>
<reference evidence="3" key="1">
    <citation type="submission" date="2025-08" db="UniProtKB">
        <authorList>
            <consortium name="Ensembl"/>
        </authorList>
    </citation>
    <scope>IDENTIFICATION</scope>
</reference>
<feature type="region of interest" description="Disordered" evidence="1">
    <location>
        <begin position="423"/>
        <end position="496"/>
    </location>
</feature>
<feature type="compositionally biased region" description="Polar residues" evidence="1">
    <location>
        <begin position="671"/>
        <end position="697"/>
    </location>
</feature>
<feature type="compositionally biased region" description="Basic and acidic residues" evidence="1">
    <location>
        <begin position="564"/>
        <end position="573"/>
    </location>
</feature>
<name>A0A8C5WHH9_9ANUR</name>
<organism evidence="3 4">
    <name type="scientific">Leptobrachium leishanense</name>
    <name type="common">Leishan spiny toad</name>
    <dbReference type="NCBI Taxonomy" id="445787"/>
    <lineage>
        <taxon>Eukaryota</taxon>
        <taxon>Metazoa</taxon>
        <taxon>Chordata</taxon>
        <taxon>Craniata</taxon>
        <taxon>Vertebrata</taxon>
        <taxon>Euteleostomi</taxon>
        <taxon>Amphibia</taxon>
        <taxon>Batrachia</taxon>
        <taxon>Anura</taxon>
        <taxon>Pelobatoidea</taxon>
        <taxon>Megophryidae</taxon>
        <taxon>Leptobrachium</taxon>
    </lineage>
</organism>
<evidence type="ECO:0000313" key="4">
    <source>
        <dbReference type="Proteomes" id="UP000694569"/>
    </source>
</evidence>
<accession>A0A8C5WHH9</accession>
<feature type="region of interest" description="Disordered" evidence="1">
    <location>
        <begin position="101"/>
        <end position="125"/>
    </location>
</feature>
<feature type="region of interest" description="Disordered" evidence="1">
    <location>
        <begin position="142"/>
        <end position="177"/>
    </location>
</feature>
<dbReference type="Ensembl" id="ENSLLET00000039989.1">
    <property type="protein sequence ID" value="ENSLLEP00000038473.1"/>
    <property type="gene ID" value="ENSLLEG00000024400.1"/>
</dbReference>
<dbReference type="GO" id="GO:0090136">
    <property type="term" value="P:epithelial cell-cell adhesion"/>
    <property type="evidence" value="ECO:0007669"/>
    <property type="project" value="TreeGrafter"/>
</dbReference>
<dbReference type="SMART" id="SM00233">
    <property type="entry name" value="PH"/>
    <property type="match status" value="1"/>
</dbReference>
<feature type="compositionally biased region" description="Basic and acidic residues" evidence="1">
    <location>
        <begin position="878"/>
        <end position="891"/>
    </location>
</feature>
<feature type="region of interest" description="Disordered" evidence="1">
    <location>
        <begin position="875"/>
        <end position="902"/>
    </location>
</feature>
<feature type="compositionally biased region" description="Polar residues" evidence="1">
    <location>
        <begin position="758"/>
        <end position="767"/>
    </location>
</feature>
<reference evidence="3" key="2">
    <citation type="submission" date="2025-09" db="UniProtKB">
        <authorList>
            <consortium name="Ensembl"/>
        </authorList>
    </citation>
    <scope>IDENTIFICATION</scope>
</reference>
<keyword evidence="4" id="KW-1185">Reference proteome</keyword>
<dbReference type="GeneTree" id="ENSGT00940000155817"/>
<dbReference type="CDD" id="cd13248">
    <property type="entry name" value="PH_PEPP1_2_3"/>
    <property type="match status" value="1"/>
</dbReference>
<dbReference type="Proteomes" id="UP000694569">
    <property type="component" value="Unplaced"/>
</dbReference>
<sequence>MDLLYHVCAKQVSQRTMGGGAPWWVFNICISTNFSDTLNVEKSLPLTAASDSMNSVRLGHRMGSSCRSCERRHHDYVVCDFEQPKPYCKRVHVGSSWPCHGMTSQSHNQRRTTFCHPVTGETSPENHEFDLREEEILLAPQQPMSQRPCSMVSETSTAVSGSTAEPRPAAKAPKPAGKVYSFGKRAQSIKRNQSAPVVARGWLHKQDSSGMHLWKRRWFLLSDFCLFYYKDSREEAVLGSIPLPGYWISPTDPEDRVNRKHSFKAVHTGMRAYIQQQEHSGMRTYYFSADTQEDLNGWMKAMNQAAQMESAPTAKRSSEEMDWQLAPDHMDPTKEYSKLENLQTNNNHQRPDDLYFVRKHEDPRMELVEDQYTLVMVNAEGGTSNHVVTNDYYESKAQYLPSKHEDLKPERFEDRYASITANSKGGTSKQFFSNDQHKPKALYLPSKPEDLKPETLEQDCYTSLTKSGPSKHFVSSNHHKPKEPYFSTQQDDLRSEPVEGDRYASLTVNTKSGLSKHFVSSDHHKPKEPYFSTQQDNLRSEPVEGDRYASLTVNTKSGLSKHFVSSDHHKPKEPYFSTQQDDLRSEPVEGDRYASLTVNTKSGLSKHFVSSDHHKPKEPYFSRKPEVPRPQLVEEDCYTFQKLNSKVPTSKQFSSSAAESAFTEFSKEYRSQSAQPQSFERNGTLPSSFSMSASPVKQNGMDKQGFVQRAAPEKQVQRRSNMAQVEQWVKIQKGDTKSAVSDHTLPRQYNHPPHYTERYQTLPKTRQPSASSPPPSRNLPSDYKYAHDRVNHFKMSNQERKATKDGMVWQLYEWQQRQQFKHGSPTGPINMNTLGYTDRNRSKSFLDVPRCISVPPSPSDIPPAAAPPKAYTLRRSHTPAERVTVRPEDLHGGSPPPKSHLDVVKSAAHVDRRSMPMPGYMTHTVSAPSLHGKSVRNAPGVFILALCSFWFSDEEAN</sequence>
<dbReference type="InterPro" id="IPR011993">
    <property type="entry name" value="PH-like_dom_sf"/>
</dbReference>
<dbReference type="OrthoDB" id="43122at2759"/>
<dbReference type="GO" id="GO:0046931">
    <property type="term" value="P:pore complex assembly"/>
    <property type="evidence" value="ECO:0007669"/>
    <property type="project" value="TreeGrafter"/>
</dbReference>
<dbReference type="FunFam" id="2.30.29.30:FF:000083">
    <property type="entry name" value="Pleckstrin homology domain-containing family A member 5"/>
    <property type="match status" value="1"/>
</dbReference>
<feature type="compositionally biased region" description="Polar residues" evidence="1">
    <location>
        <begin position="142"/>
        <end position="163"/>
    </location>
</feature>
<dbReference type="GO" id="GO:0045218">
    <property type="term" value="P:zonula adherens maintenance"/>
    <property type="evidence" value="ECO:0007669"/>
    <property type="project" value="TreeGrafter"/>
</dbReference>
<dbReference type="Pfam" id="PF00169">
    <property type="entry name" value="PH"/>
    <property type="match status" value="1"/>
</dbReference>
<feature type="compositionally biased region" description="Polar residues" evidence="1">
    <location>
        <begin position="423"/>
        <end position="434"/>
    </location>
</feature>
<feature type="region of interest" description="Disordered" evidence="1">
    <location>
        <begin position="734"/>
        <end position="783"/>
    </location>
</feature>
<gene>
    <name evidence="3" type="primary">PLEKHA7</name>
</gene>
<dbReference type="GO" id="GO:0044331">
    <property type="term" value="P:cell-cell adhesion mediated by cadherin"/>
    <property type="evidence" value="ECO:0007669"/>
    <property type="project" value="TreeGrafter"/>
</dbReference>
<dbReference type="GO" id="GO:0005915">
    <property type="term" value="C:zonula adherens"/>
    <property type="evidence" value="ECO:0007669"/>
    <property type="project" value="TreeGrafter"/>
</dbReference>
<proteinExistence type="predicted"/>
<dbReference type="Gene3D" id="2.30.29.30">
    <property type="entry name" value="Pleckstrin-homology domain (PH domain)/Phosphotyrosine-binding domain (PTB)"/>
    <property type="match status" value="1"/>
</dbReference>
<evidence type="ECO:0000256" key="1">
    <source>
        <dbReference type="SAM" id="MobiDB-lite"/>
    </source>
</evidence>
<dbReference type="PANTHER" id="PTHR12752">
    <property type="entry name" value="PHOSPHOINOSITOL 3-PHOSPHATE-BINDING PROTEIN"/>
    <property type="match status" value="1"/>
</dbReference>
<dbReference type="SUPFAM" id="SSF50729">
    <property type="entry name" value="PH domain-like"/>
    <property type="match status" value="1"/>
</dbReference>
<dbReference type="AlphaFoldDB" id="A0A8C5WHH9"/>
<feature type="compositionally biased region" description="Polar residues" evidence="1">
    <location>
        <begin position="460"/>
        <end position="476"/>
    </location>
</feature>